<evidence type="ECO:0000313" key="2">
    <source>
        <dbReference type="Proteomes" id="UP000256686"/>
    </source>
</evidence>
<dbReference type="EMBL" id="QNVT01000028">
    <property type="protein sequence ID" value="REC60159.1"/>
    <property type="molecule type" value="Genomic_DNA"/>
</dbReference>
<dbReference type="AlphaFoldDB" id="A0A3D9C341"/>
<evidence type="ECO:0000313" key="1">
    <source>
        <dbReference type="EMBL" id="REC60159.1"/>
    </source>
</evidence>
<dbReference type="Proteomes" id="UP000256686">
    <property type="component" value="Unassembled WGS sequence"/>
</dbReference>
<comment type="caution">
    <text evidence="1">The sequence shown here is derived from an EMBL/GenBank/DDBJ whole genome shotgun (WGS) entry which is preliminary data.</text>
</comment>
<name>A0A3D9C341_9FLAO</name>
<sequence length="415" mass="48835">MEGACFCIMLFANNIFRYTQLIKYKLMKTTFFLFLIFSLSLKAQNLYKFSNDIEKEINNDKSGDDSYKYQIGAMNYSISNYYFKGLQTWDKLGRKEKKISKDYSLKLVKHKIENAKDYILNKSKKEEILIINEAHHYASHRTFATSLLKKLYENGYRYLGIEALGDDSINIRKFPTTQSGFYTSEPQFGNFIKTALDLGFTLFKYEAESGKNGKEREIEQAENIYKFMQKNKNGKYFIYCGYEHAYEGKHQTWEKTMAGRLSDLTKINPLTIDQTQFSERSDSELNDPLLSSINGNYPVVLLDEDKMLFKRIQKEPFTDIKIIHPITRYIQARPNWMLNKSRKFYEIPKSKIKNYPSLIFAYRKGEFENKGVPADIIELHSVKDSRYLILDKGNYDIVVKDRTYKITNKFEESIE</sequence>
<organism evidence="1 2">
    <name type="scientific">Chryseobacterium pennae</name>
    <dbReference type="NCBI Taxonomy" id="2258962"/>
    <lineage>
        <taxon>Bacteria</taxon>
        <taxon>Pseudomonadati</taxon>
        <taxon>Bacteroidota</taxon>
        <taxon>Flavobacteriia</taxon>
        <taxon>Flavobacteriales</taxon>
        <taxon>Weeksellaceae</taxon>
        <taxon>Chryseobacterium group</taxon>
        <taxon>Chryseobacterium</taxon>
    </lineage>
</organism>
<protein>
    <submittedName>
        <fullName evidence="1">Uncharacterized protein</fullName>
    </submittedName>
</protein>
<gene>
    <name evidence="1" type="ORF">DRF65_22685</name>
</gene>
<keyword evidence="2" id="KW-1185">Reference proteome</keyword>
<proteinExistence type="predicted"/>
<accession>A0A3D9C341</accession>
<reference evidence="2" key="1">
    <citation type="submission" date="2018-06" db="EMBL/GenBank/DDBJ databases">
        <authorList>
            <person name="Lum Nde A."/>
            <person name="Hugo C."/>
        </authorList>
    </citation>
    <scope>NUCLEOTIDE SEQUENCE [LARGE SCALE GENOMIC DNA]</scope>
    <source>
        <strain evidence="2">1_F178</strain>
    </source>
</reference>